<keyword evidence="2" id="KW-1185">Reference proteome</keyword>
<proteinExistence type="predicted"/>
<evidence type="ECO:0008006" key="3">
    <source>
        <dbReference type="Google" id="ProtNLM"/>
    </source>
</evidence>
<reference evidence="1 2" key="1">
    <citation type="submission" date="2024-10" db="EMBL/GenBank/DDBJ databases">
        <authorList>
            <person name="Kim D."/>
        </authorList>
    </citation>
    <scope>NUCLEOTIDE SEQUENCE [LARGE SCALE GENOMIC DNA]</scope>
    <source>
        <strain evidence="1">BH-2024</strain>
    </source>
</reference>
<dbReference type="Proteomes" id="UP001620626">
    <property type="component" value="Unassembled WGS sequence"/>
</dbReference>
<sequence>MNLYRRDLACAVRAHCVVGSPADAQLRCCCYSLRPKPVQQQQNQKQKSTTTTTTTTKKHIFILLDKQKTLFGEKTAGTI</sequence>
<comment type="caution">
    <text evidence="1">The sequence shown here is derived from an EMBL/GenBank/DDBJ whole genome shotgun (WGS) entry which is preliminary data.</text>
</comment>
<accession>A0ABD2M759</accession>
<name>A0ABD2M759_9BILA</name>
<dbReference type="AlphaFoldDB" id="A0ABD2M759"/>
<evidence type="ECO:0000313" key="2">
    <source>
        <dbReference type="Proteomes" id="UP001620626"/>
    </source>
</evidence>
<dbReference type="EMBL" id="JBICBT010000104">
    <property type="protein sequence ID" value="KAL3123329.1"/>
    <property type="molecule type" value="Genomic_DNA"/>
</dbReference>
<protein>
    <recommendedName>
        <fullName evidence="3">Secreted protein</fullName>
    </recommendedName>
</protein>
<evidence type="ECO:0000313" key="1">
    <source>
        <dbReference type="EMBL" id="KAL3123329.1"/>
    </source>
</evidence>
<organism evidence="1 2">
    <name type="scientific">Heterodera trifolii</name>
    <dbReference type="NCBI Taxonomy" id="157864"/>
    <lineage>
        <taxon>Eukaryota</taxon>
        <taxon>Metazoa</taxon>
        <taxon>Ecdysozoa</taxon>
        <taxon>Nematoda</taxon>
        <taxon>Chromadorea</taxon>
        <taxon>Rhabditida</taxon>
        <taxon>Tylenchina</taxon>
        <taxon>Tylenchomorpha</taxon>
        <taxon>Tylenchoidea</taxon>
        <taxon>Heteroderidae</taxon>
        <taxon>Heteroderinae</taxon>
        <taxon>Heterodera</taxon>
    </lineage>
</organism>
<gene>
    <name evidence="1" type="ORF">niasHT_006027</name>
</gene>